<dbReference type="InterPro" id="IPR027417">
    <property type="entry name" value="P-loop_NTPase"/>
</dbReference>
<dbReference type="HAMAP" id="MF_01894">
    <property type="entry name" value="Smc_prok"/>
    <property type="match status" value="1"/>
</dbReference>
<accession>A0A2G9ZNG3</accession>
<dbReference type="GO" id="GO:0030261">
    <property type="term" value="P:chromosome condensation"/>
    <property type="evidence" value="ECO:0007669"/>
    <property type="project" value="InterPro"/>
</dbReference>
<comment type="subunit">
    <text evidence="6">Homodimer.</text>
</comment>
<feature type="coiled-coil region" evidence="6">
    <location>
        <begin position="348"/>
        <end position="442"/>
    </location>
</feature>
<dbReference type="Gene3D" id="6.10.140.1720">
    <property type="match status" value="1"/>
</dbReference>
<dbReference type="Proteomes" id="UP000231408">
    <property type="component" value="Unassembled WGS sequence"/>
</dbReference>
<comment type="function">
    <text evidence="6">Required for chromosome condensation and partitioning.</text>
</comment>
<evidence type="ECO:0000313" key="8">
    <source>
        <dbReference type="EMBL" id="PIP34723.1"/>
    </source>
</evidence>
<dbReference type="InterPro" id="IPR003395">
    <property type="entry name" value="RecF/RecN/SMC_N"/>
</dbReference>
<reference evidence="8 9" key="1">
    <citation type="submission" date="2017-09" db="EMBL/GenBank/DDBJ databases">
        <title>Depth-based differentiation of microbial function through sediment-hosted aquifers and enrichment of novel symbionts in the deep terrestrial subsurface.</title>
        <authorList>
            <person name="Probst A.J."/>
            <person name="Ladd B."/>
            <person name="Jarett J.K."/>
            <person name="Geller-Mcgrath D.E."/>
            <person name="Sieber C.M."/>
            <person name="Emerson J.B."/>
            <person name="Anantharaman K."/>
            <person name="Thomas B.C."/>
            <person name="Malmstrom R."/>
            <person name="Stieglmeier M."/>
            <person name="Klingl A."/>
            <person name="Woyke T."/>
            <person name="Ryan C.M."/>
            <person name="Banfield J.F."/>
        </authorList>
    </citation>
    <scope>NUCLEOTIDE SEQUENCE [LARGE SCALE GENOMIC DNA]</scope>
    <source>
        <strain evidence="8">CG23_combo_of_CG06-09_8_20_14_all_41_10</strain>
    </source>
</reference>
<dbReference type="Pfam" id="PF02463">
    <property type="entry name" value="SMC_N"/>
    <property type="match status" value="1"/>
</dbReference>
<dbReference type="PIRSF" id="PIRSF005719">
    <property type="entry name" value="SMC"/>
    <property type="match status" value="1"/>
</dbReference>
<gene>
    <name evidence="6" type="primary">smc</name>
    <name evidence="8" type="ORF">COX21_01390</name>
</gene>
<evidence type="ECO:0000313" key="9">
    <source>
        <dbReference type="Proteomes" id="UP000231408"/>
    </source>
</evidence>
<comment type="subcellular location">
    <subcellularLocation>
        <location evidence="6">Cytoplasm</location>
    </subcellularLocation>
</comment>
<keyword evidence="2 6" id="KW-0547">Nucleotide-binding</keyword>
<feature type="binding site" evidence="6">
    <location>
        <begin position="39"/>
        <end position="46"/>
    </location>
    <ligand>
        <name>ATP</name>
        <dbReference type="ChEBI" id="CHEBI:30616"/>
    </ligand>
</feature>
<keyword evidence="3 6" id="KW-0067">ATP-binding</keyword>
<keyword evidence="4 6" id="KW-0175">Coiled coil</keyword>
<feature type="domain" description="RecF/RecN/SMC N-terminal" evidence="7">
    <location>
        <begin position="2"/>
        <end position="1060"/>
    </location>
</feature>
<evidence type="ECO:0000256" key="3">
    <source>
        <dbReference type="ARBA" id="ARBA00022840"/>
    </source>
</evidence>
<evidence type="ECO:0000256" key="1">
    <source>
        <dbReference type="ARBA" id="ARBA00022490"/>
    </source>
</evidence>
<dbReference type="GO" id="GO:0005524">
    <property type="term" value="F:ATP binding"/>
    <property type="evidence" value="ECO:0007669"/>
    <property type="project" value="UniProtKB-UniRule"/>
</dbReference>
<name>A0A2G9ZNG3_9BACT</name>
<keyword evidence="5 6" id="KW-0238">DNA-binding</keyword>
<feature type="coiled-coil region" evidence="6">
    <location>
        <begin position="622"/>
        <end position="824"/>
    </location>
</feature>
<dbReference type="GO" id="GO:0007062">
    <property type="term" value="P:sister chromatid cohesion"/>
    <property type="evidence" value="ECO:0007669"/>
    <property type="project" value="InterPro"/>
</dbReference>
<dbReference type="PANTHER" id="PTHR43977">
    <property type="entry name" value="STRUCTURAL MAINTENANCE OF CHROMOSOMES PROTEIN 3"/>
    <property type="match status" value="1"/>
</dbReference>
<dbReference type="InterPro" id="IPR024704">
    <property type="entry name" value="SMC"/>
</dbReference>
<evidence type="ECO:0000256" key="4">
    <source>
        <dbReference type="ARBA" id="ARBA00023054"/>
    </source>
</evidence>
<dbReference type="InterPro" id="IPR011890">
    <property type="entry name" value="SMC_prok"/>
</dbReference>
<sequence length="1074" mass="121506">MYLSKLEIHGFKSFAHKNSLVFPGIIAGGRRGLTAIVGPNGSGKSNMADAVRWALGEQSIKTLRGKKSDDIIFSGSDQKSRLGMAEVSLFLNNADGSQNKKPVMEGEEPETENQIDTLLAKEEIVITRRIFRDGESEYLINNSRARLSDIQMFLAKANFGQKTYSIIGQGMVEGFLNTSLSERKDFFDEATGVKQYQIKRDIALNKLQGSYANLNQVEILLNEIEPRLRSLTRQVDKLKRREEIATALSSWRNNYYGHNWHELNDRLNELNANYLELEKNKIVKEDKLVSLNSELSQMENQPTIGADFNELHQSLSGERDEEDILSRQLSRLDNWLKMKAEMPENSDSRELEKNKAGLLEQINVLQGEIASAKNQDNDSAGLEVKRKALAELQLERDSAEKDLSKLNAWLEMKLESSGQFDLSFLNNKKQELTKEIVTASEELVEIQNFVVVNKNKLAQLISERTALVTQIIEANKSLRGISLEIGDGALGKINEQLRLSLDKLELAERESDLIKIKAVLSEIRQDIRAILEPSPGFKGQSELSRVQAELELLAQEKEDLNKLINDLNLEISAKEQLSRLLADKKHQAEKELAGISQKLSQNQASVDTKKVETQRIELEKKVGAFNDQIKSARADVETLNREFESNRENLFSRQKELQHLQNQINDVNNRLNDIRINFTKHETRLEDLESALRKNQMNNELAEINQINVEKAKTVIVSRLELLQAEIASLRARIDQFTAEQQTKRDHLLNLQKNVQSLQYEINGLGNELNDLKVGAARQETKLEDLENSIRANDLDLLEIRNKRPESNLDLSRAEEEIARLKHQLDLIGGIDPEIAREYATTKERYDFLFTQTNDLNNAIKSLEKIIYELDLTIKERFDAEFKIISEKFTEYFKILFNGGSARIIKVMATDEEAKDDKKSETESSEDDEKALVLNQKQIDYNNTNKIKFLKKHNATGLAGIEIEATPPGKKIKSVSMLSGGERALTAIALISAIISANPSPFVVLDEVDAALDEANSERLAKILDDLSSKTQFIVITHNRASMRKASVLYGVTMQADGISQLLSVKLDDVKINR</sequence>
<dbReference type="GO" id="GO:0007059">
    <property type="term" value="P:chromosome segregation"/>
    <property type="evidence" value="ECO:0007669"/>
    <property type="project" value="UniProtKB-UniRule"/>
</dbReference>
<evidence type="ECO:0000256" key="2">
    <source>
        <dbReference type="ARBA" id="ARBA00022741"/>
    </source>
</evidence>
<feature type="coiled-coil region" evidence="6">
    <location>
        <begin position="543"/>
        <end position="577"/>
    </location>
</feature>
<dbReference type="EMBL" id="PCSE01000041">
    <property type="protein sequence ID" value="PIP34723.1"/>
    <property type="molecule type" value="Genomic_DNA"/>
</dbReference>
<organism evidence="8 9">
    <name type="scientific">Candidatus Falkowbacteria bacterium CG23_combo_of_CG06-09_8_20_14_all_41_10</name>
    <dbReference type="NCBI Taxonomy" id="1974571"/>
    <lineage>
        <taxon>Bacteria</taxon>
        <taxon>Candidatus Falkowiibacteriota</taxon>
    </lineage>
</organism>
<comment type="domain">
    <text evidence="6">Contains large globular domains required for ATP hydrolysis at each terminus and a third globular domain forming a flexible hinge near the middle of the molecule. These domains are separated by coiled-coil structures.</text>
</comment>
<dbReference type="Gene3D" id="1.10.287.1490">
    <property type="match status" value="1"/>
</dbReference>
<dbReference type="AlphaFoldDB" id="A0A2G9ZNG3"/>
<dbReference type="Gene3D" id="3.40.50.300">
    <property type="entry name" value="P-loop containing nucleotide triphosphate hydrolases"/>
    <property type="match status" value="2"/>
</dbReference>
<comment type="similarity">
    <text evidence="6">Belongs to the SMC family.</text>
</comment>
<proteinExistence type="inferred from homology"/>
<keyword evidence="1 6" id="KW-0963">Cytoplasm</keyword>
<evidence type="ECO:0000256" key="5">
    <source>
        <dbReference type="ARBA" id="ARBA00023125"/>
    </source>
</evidence>
<feature type="coiled-coil region" evidence="6">
    <location>
        <begin position="221"/>
        <end position="301"/>
    </location>
</feature>
<evidence type="ECO:0000256" key="6">
    <source>
        <dbReference type="HAMAP-Rule" id="MF_01894"/>
    </source>
</evidence>
<comment type="caution">
    <text evidence="8">The sequence shown here is derived from an EMBL/GenBank/DDBJ whole genome shotgun (WGS) entry which is preliminary data.</text>
</comment>
<dbReference type="GO" id="GO:0006260">
    <property type="term" value="P:DNA replication"/>
    <property type="evidence" value="ECO:0007669"/>
    <property type="project" value="UniProtKB-UniRule"/>
</dbReference>
<protein>
    <recommendedName>
        <fullName evidence="6">Chromosome partition protein Smc</fullName>
    </recommendedName>
</protein>
<dbReference type="SUPFAM" id="SSF57997">
    <property type="entry name" value="Tropomyosin"/>
    <property type="match status" value="1"/>
</dbReference>
<dbReference type="GO" id="GO:0016887">
    <property type="term" value="F:ATP hydrolysis activity"/>
    <property type="evidence" value="ECO:0007669"/>
    <property type="project" value="InterPro"/>
</dbReference>
<dbReference type="GO" id="GO:0005737">
    <property type="term" value="C:cytoplasm"/>
    <property type="evidence" value="ECO:0007669"/>
    <property type="project" value="UniProtKB-SubCell"/>
</dbReference>
<evidence type="ECO:0000259" key="7">
    <source>
        <dbReference type="Pfam" id="PF02463"/>
    </source>
</evidence>
<dbReference type="GO" id="GO:0003677">
    <property type="term" value="F:DNA binding"/>
    <property type="evidence" value="ECO:0007669"/>
    <property type="project" value="UniProtKB-UniRule"/>
</dbReference>
<dbReference type="SUPFAM" id="SSF52540">
    <property type="entry name" value="P-loop containing nucleoside triphosphate hydrolases"/>
    <property type="match status" value="1"/>
</dbReference>